<feature type="compositionally biased region" description="Basic residues" evidence="9">
    <location>
        <begin position="1"/>
        <end position="11"/>
    </location>
</feature>
<reference evidence="12" key="1">
    <citation type="submission" date="2022-07" db="EMBL/GenBank/DDBJ databases">
        <title>Phylogenomic reconstructions and comparative analyses of Kickxellomycotina fungi.</title>
        <authorList>
            <person name="Reynolds N.K."/>
            <person name="Stajich J.E."/>
            <person name="Barry K."/>
            <person name="Grigoriev I.V."/>
            <person name="Crous P."/>
            <person name="Smith M.E."/>
        </authorList>
    </citation>
    <scope>NUCLEOTIDE SEQUENCE</scope>
    <source>
        <strain evidence="12">RSA 861</strain>
    </source>
</reference>
<dbReference type="InterPro" id="IPR057596">
    <property type="entry name" value="RDRP_core"/>
</dbReference>
<evidence type="ECO:0000259" key="11">
    <source>
        <dbReference type="Pfam" id="PF26253"/>
    </source>
</evidence>
<evidence type="ECO:0000256" key="1">
    <source>
        <dbReference type="ARBA" id="ARBA00005762"/>
    </source>
</evidence>
<dbReference type="GO" id="GO:0003968">
    <property type="term" value="F:RNA-directed RNA polymerase activity"/>
    <property type="evidence" value="ECO:0007669"/>
    <property type="project" value="UniProtKB-KW"/>
</dbReference>
<dbReference type="GO" id="GO:0030422">
    <property type="term" value="P:siRNA processing"/>
    <property type="evidence" value="ECO:0007669"/>
    <property type="project" value="TreeGrafter"/>
</dbReference>
<gene>
    <name evidence="12" type="ORF">IWQ60_000907</name>
</gene>
<comment type="similarity">
    <text evidence="1">Belongs to the RdRP family.</text>
</comment>
<sequence length="1649" mass="179753">MPPKAYSKRKTPIPLQGQPQAKRPRLQPVGPPRLRLPSRKPSTKTHGTGPQIPPNKKTLLPKALRSSVKAALIHRPTRLVRPQPHAKPNPLLKRTLQPTRSPPRLSLRLSNLPPEVTPQAVVDVLQTWGKVRECALLPCNPAEADRPREARLVYQPPPTYPEALHYAATATVDHPEGFIFIQGRPVTVTGTVHAAAKAGLATVEHALVAYQFNAGVLLDGNSFLSEWTLPTGAALTFNETSQQLRVQFSWLGEEYRLDIEASQLADPIRLHSRTLPTPPYNWGRQVLTAATIPSTLPSLGPVNPQCTTSAVNLMVRTAQPPKVYRLNPTLPASRPDHWYADDLWERVTHIPHRADDTSESSSGTETDTLKGPLVAGVEEGNINLGQWLTYHFCFITGVLNKAPVPAPRDSASLDWATTGEHPDQRALVTVPQPGTAVHFENQWLGNVRAMKSLQRHFFNPSLDRRNQAAYPRLLANASRSLTALARLDDLLPFEPSYVLSALVSHGLLSEYDIGNDFLARLRYLPVVQATQALSFLFGHRQRIAYPSRELTWALSTLGGEVIDLTELPGSPGPEAQPTADELGMGAPGSEVVAADSTAPAASMVSAPAPSAPPTIEPTPSTAIAAAPERLRRHVMMRKVVVTPTKIYLQPPQLELSNRILRQFDAVRDRFLRVSFRDEDHERLSNHQRAAVASTGLYARVYRALRRGIRIAGRHYEFLAFSSSQLRDHSCWFFASQTAVDGCGGSAEPPVTADRIRAWMGDFNSVGTVAKVAARMGQCFSTTYAVYALAAPEVTMIPDVVHNGFTFSDGVGRISPTLLVHIASHRGLITVPSAIQFRYGGYKGVLTRDPRLVEGKDDINGRHIICLRPSQAKFASSHPVLELVQPALATPCTLNRQLILVLATLGIPSKVFHALQSQVVHRANLALRVPGKALTLLRSSFGAESPPTRLLATAVSAGFDPATEPYLRGLVRCCVADLLRGLKEKARIPVRKGIRLMGVMDEWGVLGDREVFVQYTDPAAPHSSPRVVQGKVVVGRNPCLHPGDLQIVEAVDHLELRHLSDVVVFSSRGPRDLPGMLSGGDLDGDMYTVIWDPKLVPVAQYHNPEPPMDYSAPPPVLAPRITVNHIRRFFLDFMLGDAMGPIANAHLAQADSHPDQLVRHPHCLALATLHSRAVDFAKTGLPAEMPAALRPTQYPTFMSNYPKRTMYVSRSVIGTLYAAVDAEVSLAELRQGHASDANAPSVSSVKPTSGKIPRARAIPPVPVMLTHPEMAKYLPEARRLRRAYNAQVAVYLRRYGFATDIELMGGVSLLNSSAGIDRPRDYELRETLAYLVERLQDDYRARFLEGFDEAMVARFKNLAHSRPWRNPRTDFTALEPILAKAAAWYHVTYQPAERDGTLASGSKPDPHAHLISFPWCIPEALCALRRTVVPLASEKKSTKRKVDAITGKPPVSTAIETSASGRLPDEEGVAPRPLKEAETVVQPSTDDPTVPTGTEAMASSPAPASEATMVMSPPKAGPAEPELTGAESPTNVAIVVDLTSDTEMDYVDTAAEPLPGETANVLGDQSDETAGCLAGHTEKEEEGIRTLKAKVFGDSELDPDSDHDIDEAVSFAEIELASGSVRRGTADLGGLTAEADTPDMKDLANFIEGM</sequence>
<dbReference type="Pfam" id="PF05183">
    <property type="entry name" value="RdRP"/>
    <property type="match status" value="1"/>
</dbReference>
<feature type="region of interest" description="Disordered" evidence="9">
    <location>
        <begin position="1450"/>
        <end position="1524"/>
    </location>
</feature>
<evidence type="ECO:0000256" key="9">
    <source>
        <dbReference type="SAM" id="MobiDB-lite"/>
    </source>
</evidence>
<dbReference type="Pfam" id="PF26253">
    <property type="entry name" value="RdRP_head"/>
    <property type="match status" value="1"/>
</dbReference>
<evidence type="ECO:0000256" key="6">
    <source>
        <dbReference type="ARBA" id="ARBA00022884"/>
    </source>
</evidence>
<keyword evidence="7" id="KW-0943">RNA-mediated gene silencing</keyword>
<comment type="caution">
    <text evidence="12">The sequence shown here is derived from an EMBL/GenBank/DDBJ whole genome shotgun (WGS) entry which is preliminary data.</text>
</comment>
<evidence type="ECO:0000256" key="5">
    <source>
        <dbReference type="ARBA" id="ARBA00022695"/>
    </source>
</evidence>
<feature type="domain" description="RDRP C-terminal head" evidence="11">
    <location>
        <begin position="1266"/>
        <end position="1437"/>
    </location>
</feature>
<feature type="region of interest" description="Disordered" evidence="9">
    <location>
        <begin position="1"/>
        <end position="58"/>
    </location>
</feature>
<dbReference type="PANTHER" id="PTHR23079:SF55">
    <property type="entry name" value="RNA-DIRECTED RNA POLYMERASE"/>
    <property type="match status" value="1"/>
</dbReference>
<evidence type="ECO:0000256" key="8">
    <source>
        <dbReference type="ARBA" id="ARBA00048744"/>
    </source>
</evidence>
<name>A0A9W8E2C3_9FUNG</name>
<feature type="region of interest" description="Disordered" evidence="9">
    <location>
        <begin position="567"/>
        <end position="586"/>
    </location>
</feature>
<feature type="compositionally biased region" description="Low complexity" evidence="9">
    <location>
        <begin position="1493"/>
        <end position="1508"/>
    </location>
</feature>
<evidence type="ECO:0000256" key="3">
    <source>
        <dbReference type="ARBA" id="ARBA00022484"/>
    </source>
</evidence>
<accession>A0A9W8E2C3</accession>
<proteinExistence type="inferred from homology"/>
<comment type="catalytic activity">
    <reaction evidence="8">
        <text>RNA(n) + a ribonucleoside 5'-triphosphate = RNA(n+1) + diphosphate</text>
        <dbReference type="Rhea" id="RHEA:21248"/>
        <dbReference type="Rhea" id="RHEA-COMP:14527"/>
        <dbReference type="Rhea" id="RHEA-COMP:17342"/>
        <dbReference type="ChEBI" id="CHEBI:33019"/>
        <dbReference type="ChEBI" id="CHEBI:61557"/>
        <dbReference type="ChEBI" id="CHEBI:140395"/>
        <dbReference type="EC" id="2.7.7.48"/>
    </reaction>
</comment>
<keyword evidence="5" id="KW-0548">Nucleotidyltransferase</keyword>
<dbReference type="EMBL" id="JANBPT010000025">
    <property type="protein sequence ID" value="KAJ1929755.1"/>
    <property type="molecule type" value="Genomic_DNA"/>
</dbReference>
<dbReference type="PANTHER" id="PTHR23079">
    <property type="entry name" value="RNA-DEPENDENT RNA POLYMERASE"/>
    <property type="match status" value="1"/>
</dbReference>
<dbReference type="EC" id="2.7.7.48" evidence="2"/>
<keyword evidence="4" id="KW-0808">Transferase</keyword>
<protein>
    <recommendedName>
        <fullName evidence="2">RNA-directed RNA polymerase</fullName>
        <ecNumber evidence="2">2.7.7.48</ecNumber>
    </recommendedName>
</protein>
<evidence type="ECO:0000313" key="12">
    <source>
        <dbReference type="EMBL" id="KAJ1929755.1"/>
    </source>
</evidence>
<evidence type="ECO:0000256" key="4">
    <source>
        <dbReference type="ARBA" id="ARBA00022679"/>
    </source>
</evidence>
<evidence type="ECO:0000259" key="10">
    <source>
        <dbReference type="Pfam" id="PF05183"/>
    </source>
</evidence>
<keyword evidence="3" id="KW-0696">RNA-directed RNA polymerase</keyword>
<keyword evidence="6" id="KW-0694">RNA-binding</keyword>
<dbReference type="InterPro" id="IPR007855">
    <property type="entry name" value="RDRP"/>
</dbReference>
<dbReference type="Proteomes" id="UP001150569">
    <property type="component" value="Unassembled WGS sequence"/>
</dbReference>
<dbReference type="GO" id="GO:0003723">
    <property type="term" value="F:RNA binding"/>
    <property type="evidence" value="ECO:0007669"/>
    <property type="project" value="UniProtKB-KW"/>
</dbReference>
<evidence type="ECO:0000256" key="7">
    <source>
        <dbReference type="ARBA" id="ARBA00023158"/>
    </source>
</evidence>
<evidence type="ECO:0000313" key="13">
    <source>
        <dbReference type="Proteomes" id="UP001150569"/>
    </source>
</evidence>
<keyword evidence="13" id="KW-1185">Reference proteome</keyword>
<dbReference type="InterPro" id="IPR058752">
    <property type="entry name" value="RDRP_C_head"/>
</dbReference>
<evidence type="ECO:0000256" key="2">
    <source>
        <dbReference type="ARBA" id="ARBA00012494"/>
    </source>
</evidence>
<dbReference type="OrthoDB" id="6513042at2759"/>
<organism evidence="12 13">
    <name type="scientific">Tieghemiomyces parasiticus</name>
    <dbReference type="NCBI Taxonomy" id="78921"/>
    <lineage>
        <taxon>Eukaryota</taxon>
        <taxon>Fungi</taxon>
        <taxon>Fungi incertae sedis</taxon>
        <taxon>Zoopagomycota</taxon>
        <taxon>Kickxellomycotina</taxon>
        <taxon>Dimargaritomycetes</taxon>
        <taxon>Dimargaritales</taxon>
        <taxon>Dimargaritaceae</taxon>
        <taxon>Tieghemiomyces</taxon>
    </lineage>
</organism>
<feature type="domain" description="RDRP core" evidence="10">
    <location>
        <begin position="641"/>
        <end position="1219"/>
    </location>
</feature>
<feature type="region of interest" description="Disordered" evidence="9">
    <location>
        <begin position="79"/>
        <end position="104"/>
    </location>
</feature>
<dbReference type="GO" id="GO:0031380">
    <property type="term" value="C:nuclear RNA-directed RNA polymerase complex"/>
    <property type="evidence" value="ECO:0007669"/>
    <property type="project" value="TreeGrafter"/>
</dbReference>